<accession>G7Y3I6</accession>
<dbReference type="AlphaFoldDB" id="G7Y3I6"/>
<reference key="2">
    <citation type="submission" date="2011-10" db="EMBL/GenBank/DDBJ databases">
        <title>The genome and transcriptome sequence of Clonorchis sinensis provide insights into the carcinogenic liver fluke.</title>
        <authorList>
            <person name="Wang X."/>
            <person name="Huang Y."/>
            <person name="Chen W."/>
            <person name="Liu H."/>
            <person name="Guo L."/>
            <person name="Chen Y."/>
            <person name="Luo F."/>
            <person name="Zhou W."/>
            <person name="Sun J."/>
            <person name="Mao Q."/>
            <person name="Liang P."/>
            <person name="Zhou C."/>
            <person name="Tian Y."/>
            <person name="Men J."/>
            <person name="Lv X."/>
            <person name="Huang L."/>
            <person name="Zhou J."/>
            <person name="Hu Y."/>
            <person name="Li R."/>
            <person name="Zhang F."/>
            <person name="Lei H."/>
            <person name="Li X."/>
            <person name="Hu X."/>
            <person name="Liang C."/>
            <person name="Xu J."/>
            <person name="Wu Z."/>
            <person name="Yu X."/>
        </authorList>
    </citation>
    <scope>NUCLEOTIDE SEQUENCE</scope>
    <source>
        <strain>Henan</strain>
    </source>
</reference>
<reference evidence="1" key="1">
    <citation type="journal article" date="2011" name="Genome Biol.">
        <title>The draft genome of the carcinogenic human liver fluke Clonorchis sinensis.</title>
        <authorList>
            <person name="Wang X."/>
            <person name="Chen W."/>
            <person name="Huang Y."/>
            <person name="Sun J."/>
            <person name="Men J."/>
            <person name="Liu H."/>
            <person name="Luo F."/>
            <person name="Guo L."/>
            <person name="Lv X."/>
            <person name="Deng C."/>
            <person name="Zhou C."/>
            <person name="Fan Y."/>
            <person name="Li X."/>
            <person name="Huang L."/>
            <person name="Hu Y."/>
            <person name="Liang C."/>
            <person name="Hu X."/>
            <person name="Xu J."/>
            <person name="Yu X."/>
        </authorList>
    </citation>
    <scope>NUCLEOTIDE SEQUENCE [LARGE SCALE GENOMIC DNA]</scope>
    <source>
        <strain evidence="1">Henan</strain>
    </source>
</reference>
<protein>
    <submittedName>
        <fullName evidence="1">Reverse transcriptase</fullName>
    </submittedName>
</protein>
<keyword evidence="2" id="KW-1185">Reference proteome</keyword>
<evidence type="ECO:0000313" key="2">
    <source>
        <dbReference type="Proteomes" id="UP000008909"/>
    </source>
</evidence>
<dbReference type="SUPFAM" id="SSF49265">
    <property type="entry name" value="Fibronectin type III"/>
    <property type="match status" value="1"/>
</dbReference>
<dbReference type="CDD" id="cd00063">
    <property type="entry name" value="FN3"/>
    <property type="match status" value="1"/>
</dbReference>
<name>G7Y3I6_CLOSI</name>
<keyword evidence="1" id="KW-0695">RNA-directed DNA polymerase</keyword>
<gene>
    <name evidence="1" type="ORF">CLF_100466</name>
</gene>
<evidence type="ECO:0000313" key="1">
    <source>
        <dbReference type="EMBL" id="GAA47523.1"/>
    </source>
</evidence>
<dbReference type="InterPro" id="IPR003961">
    <property type="entry name" value="FN3_dom"/>
</dbReference>
<proteinExistence type="predicted"/>
<keyword evidence="1" id="KW-0808">Transferase</keyword>
<dbReference type="GO" id="GO:0003964">
    <property type="term" value="F:RNA-directed DNA polymerase activity"/>
    <property type="evidence" value="ECO:0007669"/>
    <property type="project" value="UniProtKB-KW"/>
</dbReference>
<dbReference type="InterPro" id="IPR036116">
    <property type="entry name" value="FN3_sf"/>
</dbReference>
<dbReference type="EMBL" id="DF142842">
    <property type="protein sequence ID" value="GAA47523.1"/>
    <property type="molecule type" value="Genomic_DNA"/>
</dbReference>
<keyword evidence="1" id="KW-0548">Nucleotidyltransferase</keyword>
<dbReference type="Proteomes" id="UP000008909">
    <property type="component" value="Unassembled WGS sequence"/>
</dbReference>
<sequence>MEFADLPACVFLYVDVVGINEFGKGDRRSSTPFILPSVPGQPINLMVLKDKSIPYVLIQWNYVNSCALDNFTVVVYDEQKVPVISSTTTNVIMNFTQLPTCVNLTVAPHEPSNIKLRFNLKWTEVDVSWFDNNLCPIRQFFVTLYSMDNEVRHKATSDTRVTFRMSDTVGPYTVGVIAVNEFGESSEAFSEQFDVPAAPPAPRDLSVKIVADKPVAAASWTQKNSSNFTVAVYKGNNTITIQHTSNMQAILNNLPTDVPLQLGIRAHNLFGNSPEIRSTEFSIPGRPPRSVEVLTAGKMVTNPLKIFQRLKGLMGATMNGLLDGYNLSASKHPAYRVSQSVRRFEDLQKYLRYSAKPAEARTKLRILNQCIEQNQFQPFHSRILRRNRINPTATALSRHARNECDTIRENIRELERKQAQYAGALKTLKISDRLDFNAHVRLIIAKRTDAREKRPVSQLNPVTPCNRFPTNPERPKRLLTEEHLEALKHLRKNDQVLPSKPDKGSGIALMNKFDYIDKFNTILSDRSNFKNP</sequence>
<organism evidence="1 2">
    <name type="scientific">Clonorchis sinensis</name>
    <name type="common">Chinese liver fluke</name>
    <dbReference type="NCBI Taxonomy" id="79923"/>
    <lineage>
        <taxon>Eukaryota</taxon>
        <taxon>Metazoa</taxon>
        <taxon>Spiralia</taxon>
        <taxon>Lophotrochozoa</taxon>
        <taxon>Platyhelminthes</taxon>
        <taxon>Trematoda</taxon>
        <taxon>Digenea</taxon>
        <taxon>Opisthorchiida</taxon>
        <taxon>Opisthorchiata</taxon>
        <taxon>Opisthorchiidae</taxon>
        <taxon>Clonorchis</taxon>
    </lineage>
</organism>
<dbReference type="PANTHER" id="PTHR47135">
    <property type="entry name" value="FIBRONECTIN TYPE III DOMAIN-CONTAINING PROTEIN 7"/>
    <property type="match status" value="1"/>
</dbReference>